<evidence type="ECO:0000313" key="3">
    <source>
        <dbReference type="EMBL" id="PZP02362.1"/>
    </source>
</evidence>
<organism evidence="3 4">
    <name type="scientific">Corynebacterium urealyticum</name>
    <dbReference type="NCBI Taxonomy" id="43771"/>
    <lineage>
        <taxon>Bacteria</taxon>
        <taxon>Bacillati</taxon>
        <taxon>Actinomycetota</taxon>
        <taxon>Actinomycetes</taxon>
        <taxon>Mycobacteriales</taxon>
        <taxon>Corynebacteriaceae</taxon>
        <taxon>Corynebacterium</taxon>
    </lineage>
</organism>
<sequence length="308" mass="33730">MTLAAGLVACSEEDTAAQGGRTIDNCGMEISIEKRPERIVTLRQATTENLFELGQKDKMVGTSSLRDKVQPKWQEAYDSIPVLSKTVATAEQVLDVDPDFIVATQRGSFVESLTGTREFWADNGVRTFVSNTDCPADGTTGFENLQKDYEQLGEILGAEGEAKKLIDQTQEAVDNADVNSGKSLAFLFNINDAAPWVDGRYGISNDIAKLTGSTNVFEDLKEARNEVSWEAFAEKDPDYIVVADISGRGLPMDTAQEKIDELKREPATKNMKAVRENKFIVVPGVGLDPSVRSIEPLEIIAKEVSKDD</sequence>
<comment type="similarity">
    <text evidence="1">Belongs to the bacterial solute-binding protein 8 family.</text>
</comment>
<proteinExistence type="inferred from homology"/>
<dbReference type="PROSITE" id="PS50983">
    <property type="entry name" value="FE_B12_PBP"/>
    <property type="match status" value="1"/>
</dbReference>
<dbReference type="AlphaFoldDB" id="A0A2W5D5Q2"/>
<evidence type="ECO:0000313" key="4">
    <source>
        <dbReference type="Proteomes" id="UP000249451"/>
    </source>
</evidence>
<dbReference type="Pfam" id="PF01497">
    <property type="entry name" value="Peripla_BP_2"/>
    <property type="match status" value="1"/>
</dbReference>
<evidence type="ECO:0000259" key="2">
    <source>
        <dbReference type="PROSITE" id="PS50983"/>
    </source>
</evidence>
<dbReference type="InterPro" id="IPR002491">
    <property type="entry name" value="ABC_transptr_periplasmic_BD"/>
</dbReference>
<feature type="domain" description="Fe/B12 periplasmic-binding" evidence="2">
    <location>
        <begin position="38"/>
        <end position="308"/>
    </location>
</feature>
<comment type="caution">
    <text evidence="3">The sequence shown here is derived from an EMBL/GenBank/DDBJ whole genome shotgun (WGS) entry which is preliminary data.</text>
</comment>
<evidence type="ECO:0000256" key="1">
    <source>
        <dbReference type="ARBA" id="ARBA00008814"/>
    </source>
</evidence>
<protein>
    <submittedName>
        <fullName evidence="3">ABC transporter substrate-binding protein</fullName>
    </submittedName>
</protein>
<accession>A0A2W5D5Q2</accession>
<dbReference type="Proteomes" id="UP000249451">
    <property type="component" value="Unassembled WGS sequence"/>
</dbReference>
<dbReference type="EMBL" id="QFNY01000039">
    <property type="protein sequence ID" value="PZP02362.1"/>
    <property type="molecule type" value="Genomic_DNA"/>
</dbReference>
<dbReference type="PANTHER" id="PTHR30535:SF7">
    <property type="entry name" value="IRON(III) DICITRATE-BINDING PROTEIN"/>
    <property type="match status" value="1"/>
</dbReference>
<dbReference type="SUPFAM" id="SSF53807">
    <property type="entry name" value="Helical backbone' metal receptor"/>
    <property type="match status" value="1"/>
</dbReference>
<reference evidence="3 4" key="1">
    <citation type="submission" date="2017-11" db="EMBL/GenBank/DDBJ databases">
        <title>Infants hospitalized years apart are colonized by the same room-sourced microbial strains.</title>
        <authorList>
            <person name="Brooks B."/>
            <person name="Olm M.R."/>
            <person name="Firek B.A."/>
            <person name="Baker R."/>
            <person name="Thomas B.C."/>
            <person name="Morowitz M.J."/>
            <person name="Banfield J.F."/>
        </authorList>
    </citation>
    <scope>NUCLEOTIDE SEQUENCE [LARGE SCALE GENOMIC DNA]</scope>
    <source>
        <strain evidence="3">S2_012_000_R3_87</strain>
    </source>
</reference>
<gene>
    <name evidence="3" type="ORF">DI609_02625</name>
</gene>
<dbReference type="Gene3D" id="3.40.50.1980">
    <property type="entry name" value="Nitrogenase molybdenum iron protein domain"/>
    <property type="match status" value="2"/>
</dbReference>
<dbReference type="PANTHER" id="PTHR30535">
    <property type="entry name" value="VITAMIN B12-BINDING PROTEIN"/>
    <property type="match status" value="1"/>
</dbReference>
<name>A0A2W5D5Q2_9CORY</name>
<dbReference type="InterPro" id="IPR050902">
    <property type="entry name" value="ABC_Transporter_SBP"/>
</dbReference>